<keyword evidence="2" id="KW-1185">Reference proteome</keyword>
<dbReference type="OMA" id="PYHAKVH"/>
<dbReference type="GeneID" id="54781509"/>
<dbReference type="AlphaFoldDB" id="A0A642UNE1"/>
<gene>
    <name evidence="1" type="ORF">DIURU_002858</name>
</gene>
<accession>A0A642UNE1</accession>
<comment type="caution">
    <text evidence="1">The sequence shown here is derived from an EMBL/GenBank/DDBJ whole genome shotgun (WGS) entry which is preliminary data.</text>
</comment>
<proteinExistence type="predicted"/>
<reference evidence="1 2" key="1">
    <citation type="submission" date="2019-07" db="EMBL/GenBank/DDBJ databases">
        <title>Genome assembly of two rare yeast pathogens: Diutina rugosa and Trichomonascus ciferrii.</title>
        <authorList>
            <person name="Mixao V."/>
            <person name="Saus E."/>
            <person name="Hansen A."/>
            <person name="Lass-Flor C."/>
            <person name="Gabaldon T."/>
        </authorList>
    </citation>
    <scope>NUCLEOTIDE SEQUENCE [LARGE SCALE GENOMIC DNA]</scope>
    <source>
        <strain evidence="1 2">CBS 613</strain>
    </source>
</reference>
<dbReference type="VEuPathDB" id="FungiDB:DIURU_002858"/>
<organism evidence="1 2">
    <name type="scientific">Diutina rugosa</name>
    <name type="common">Yeast</name>
    <name type="synonym">Candida rugosa</name>
    <dbReference type="NCBI Taxonomy" id="5481"/>
    <lineage>
        <taxon>Eukaryota</taxon>
        <taxon>Fungi</taxon>
        <taxon>Dikarya</taxon>
        <taxon>Ascomycota</taxon>
        <taxon>Saccharomycotina</taxon>
        <taxon>Pichiomycetes</taxon>
        <taxon>Debaryomycetaceae</taxon>
        <taxon>Diutina</taxon>
    </lineage>
</organism>
<evidence type="ECO:0000313" key="1">
    <source>
        <dbReference type="EMBL" id="KAA8902404.1"/>
    </source>
</evidence>
<dbReference type="Proteomes" id="UP000449547">
    <property type="component" value="Unassembled WGS sequence"/>
</dbReference>
<evidence type="ECO:0000313" key="2">
    <source>
        <dbReference type="Proteomes" id="UP000449547"/>
    </source>
</evidence>
<sequence>MGLFNRIKCLFASVLLFYVFYLNNYKCVEMRENPLHTRVDQVFHPLARHHAAGCESLAKAHQFVQPYLDQTHAFLDEHIHEKPWFKQYKIEEKIQAAKHHFHQVADPVLQQVFQSFDGFEKQAYDYVVKYTNEGKKFVDEKVKKD</sequence>
<dbReference type="OrthoDB" id="4072889at2759"/>
<name>A0A642UNE1_DIURU</name>
<dbReference type="RefSeq" id="XP_034012389.1">
    <property type="nucleotide sequence ID" value="XM_034155555.1"/>
</dbReference>
<dbReference type="EMBL" id="SWFT01000090">
    <property type="protein sequence ID" value="KAA8902404.1"/>
    <property type="molecule type" value="Genomic_DNA"/>
</dbReference>
<protein>
    <submittedName>
        <fullName evidence="1">Uncharacterized protein</fullName>
    </submittedName>
</protein>